<organism evidence="2 3">
    <name type="scientific">Parasediminibacterium paludis</name>
    <dbReference type="NCBI Taxonomy" id="908966"/>
    <lineage>
        <taxon>Bacteria</taxon>
        <taxon>Pseudomonadati</taxon>
        <taxon>Bacteroidota</taxon>
        <taxon>Chitinophagia</taxon>
        <taxon>Chitinophagales</taxon>
        <taxon>Chitinophagaceae</taxon>
        <taxon>Parasediminibacterium</taxon>
    </lineage>
</organism>
<sequence>MKKTFVILLFAIFSIMAAHAQSILVNSITINGYKVNGVSNDTTLSNQSTSKVMTESAVKQLLNSRFSGNSTNYFQRSSNKVTPIQRGDSLKLTAPTGNYATIVSTYGNGSFAVTDSASGVPILTANTSQLYVPYDLNIGGSFTGKGLGLNYRYVTSTTNLGYNDYEVDCNGTFIVNLYFPTFKNIYVITNSGSGTITINSLSSQIIGNSGSNTSFTLTPGHSVTLHATGTSWRINSYY</sequence>
<evidence type="ECO:0000256" key="1">
    <source>
        <dbReference type="SAM" id="SignalP"/>
    </source>
</evidence>
<evidence type="ECO:0000313" key="2">
    <source>
        <dbReference type="EMBL" id="MFC4232120.1"/>
    </source>
</evidence>
<feature type="signal peptide" evidence="1">
    <location>
        <begin position="1"/>
        <end position="20"/>
    </location>
</feature>
<keyword evidence="3" id="KW-1185">Reference proteome</keyword>
<dbReference type="EMBL" id="JBHSDC010000018">
    <property type="protein sequence ID" value="MFC4232120.1"/>
    <property type="molecule type" value="Genomic_DNA"/>
</dbReference>
<dbReference type="Proteomes" id="UP001595906">
    <property type="component" value="Unassembled WGS sequence"/>
</dbReference>
<evidence type="ECO:0000313" key="3">
    <source>
        <dbReference type="Proteomes" id="UP001595906"/>
    </source>
</evidence>
<keyword evidence="1" id="KW-0732">Signal</keyword>
<gene>
    <name evidence="2" type="ORF">ACFOW1_09475</name>
</gene>
<reference evidence="3" key="1">
    <citation type="journal article" date="2019" name="Int. J. Syst. Evol. Microbiol.">
        <title>The Global Catalogue of Microorganisms (GCM) 10K type strain sequencing project: providing services to taxonomists for standard genome sequencing and annotation.</title>
        <authorList>
            <consortium name="The Broad Institute Genomics Platform"/>
            <consortium name="The Broad Institute Genome Sequencing Center for Infectious Disease"/>
            <person name="Wu L."/>
            <person name="Ma J."/>
        </authorList>
    </citation>
    <scope>NUCLEOTIDE SEQUENCE [LARGE SCALE GENOMIC DNA]</scope>
    <source>
        <strain evidence="3">CECT 8010</strain>
    </source>
</reference>
<accession>A0ABV8PZ77</accession>
<protein>
    <submittedName>
        <fullName evidence="2">Uncharacterized protein</fullName>
    </submittedName>
</protein>
<name>A0ABV8PZ77_9BACT</name>
<proteinExistence type="predicted"/>
<dbReference type="RefSeq" id="WP_379013851.1">
    <property type="nucleotide sequence ID" value="NZ_JBHSDC010000018.1"/>
</dbReference>
<feature type="chain" id="PRO_5046438347" evidence="1">
    <location>
        <begin position="21"/>
        <end position="238"/>
    </location>
</feature>
<comment type="caution">
    <text evidence="2">The sequence shown here is derived from an EMBL/GenBank/DDBJ whole genome shotgun (WGS) entry which is preliminary data.</text>
</comment>